<feature type="coiled-coil region" evidence="1">
    <location>
        <begin position="39"/>
        <end position="66"/>
    </location>
</feature>
<gene>
    <name evidence="2" type="ORF">HNR73_000473</name>
</gene>
<proteinExistence type="predicted"/>
<comment type="caution">
    <text evidence="2">The sequence shown here is derived from an EMBL/GenBank/DDBJ whole genome shotgun (WGS) entry which is preliminary data.</text>
</comment>
<dbReference type="Proteomes" id="UP000548476">
    <property type="component" value="Unassembled WGS sequence"/>
</dbReference>
<dbReference type="RefSeq" id="WP_184785523.1">
    <property type="nucleotide sequence ID" value="NZ_BONT01000036.1"/>
</dbReference>
<sequence length="146" mass="15934">MTSDHEPESNKDAAAAAQARFWGDVIVNEAESHVAALHRDRLLAERREAMERLTEARRSLAQARDHGDPDLLETAVADVATAGAEYRRIRDNVADELQEIIRARLVRMTAMAAHLGDAAEANSQWLSTLDFKGDGEGRAEDAGGVT</sequence>
<evidence type="ECO:0000313" key="2">
    <source>
        <dbReference type="EMBL" id="MBB6032631.1"/>
    </source>
</evidence>
<evidence type="ECO:0000256" key="1">
    <source>
        <dbReference type="SAM" id="Coils"/>
    </source>
</evidence>
<accession>A0A841F6Q0</accession>
<reference evidence="2 3" key="1">
    <citation type="submission" date="2020-08" db="EMBL/GenBank/DDBJ databases">
        <title>Genomic Encyclopedia of Type Strains, Phase IV (KMG-IV): sequencing the most valuable type-strain genomes for metagenomic binning, comparative biology and taxonomic classification.</title>
        <authorList>
            <person name="Goeker M."/>
        </authorList>
    </citation>
    <scope>NUCLEOTIDE SEQUENCE [LARGE SCALE GENOMIC DNA]</scope>
    <source>
        <strain evidence="2 3">YIM 65646</strain>
    </source>
</reference>
<name>A0A841F6Q0_9ACTN</name>
<evidence type="ECO:0000313" key="3">
    <source>
        <dbReference type="Proteomes" id="UP000548476"/>
    </source>
</evidence>
<keyword evidence="3" id="KW-1185">Reference proteome</keyword>
<organism evidence="2 3">
    <name type="scientific">Phytomonospora endophytica</name>
    <dbReference type="NCBI Taxonomy" id="714109"/>
    <lineage>
        <taxon>Bacteria</taxon>
        <taxon>Bacillati</taxon>
        <taxon>Actinomycetota</taxon>
        <taxon>Actinomycetes</taxon>
        <taxon>Micromonosporales</taxon>
        <taxon>Micromonosporaceae</taxon>
        <taxon>Phytomonospora</taxon>
    </lineage>
</organism>
<dbReference type="EMBL" id="JACHGT010000001">
    <property type="protein sequence ID" value="MBB6032631.1"/>
    <property type="molecule type" value="Genomic_DNA"/>
</dbReference>
<dbReference type="AlphaFoldDB" id="A0A841F6Q0"/>
<protein>
    <submittedName>
        <fullName evidence="2">Uncharacterized protein</fullName>
    </submittedName>
</protein>
<keyword evidence="1" id="KW-0175">Coiled coil</keyword>